<reference evidence="2" key="3">
    <citation type="submission" date="2015-06" db="UniProtKB">
        <authorList>
            <consortium name="EnsemblMetazoa"/>
        </authorList>
    </citation>
    <scope>IDENTIFICATION</scope>
</reference>
<evidence type="ECO:0000313" key="1">
    <source>
        <dbReference type="EMBL" id="ELT89729.1"/>
    </source>
</evidence>
<organism evidence="1">
    <name type="scientific">Capitella teleta</name>
    <name type="common">Polychaete worm</name>
    <dbReference type="NCBI Taxonomy" id="283909"/>
    <lineage>
        <taxon>Eukaryota</taxon>
        <taxon>Metazoa</taxon>
        <taxon>Spiralia</taxon>
        <taxon>Lophotrochozoa</taxon>
        <taxon>Annelida</taxon>
        <taxon>Polychaeta</taxon>
        <taxon>Sedentaria</taxon>
        <taxon>Scolecida</taxon>
        <taxon>Capitellidae</taxon>
        <taxon>Capitella</taxon>
    </lineage>
</organism>
<dbReference type="Gene3D" id="3.80.10.10">
    <property type="entry name" value="Ribonuclease Inhibitor"/>
    <property type="match status" value="1"/>
</dbReference>
<protein>
    <submittedName>
        <fullName evidence="1 2">Uncharacterized protein</fullName>
    </submittedName>
</protein>
<dbReference type="SUPFAM" id="SSF52047">
    <property type="entry name" value="RNI-like"/>
    <property type="match status" value="1"/>
</dbReference>
<dbReference type="AlphaFoldDB" id="R7T7X0"/>
<dbReference type="EnsemblMetazoa" id="CapteT202654">
    <property type="protein sequence ID" value="CapteP202654"/>
    <property type="gene ID" value="CapteG202654"/>
</dbReference>
<evidence type="ECO:0000313" key="3">
    <source>
        <dbReference type="Proteomes" id="UP000014760"/>
    </source>
</evidence>
<dbReference type="EMBL" id="AMQN01014743">
    <property type="status" value="NOT_ANNOTATED_CDS"/>
    <property type="molecule type" value="Genomic_DNA"/>
</dbReference>
<dbReference type="Proteomes" id="UP000014760">
    <property type="component" value="Unassembled WGS sequence"/>
</dbReference>
<reference evidence="3" key="1">
    <citation type="submission" date="2012-12" db="EMBL/GenBank/DDBJ databases">
        <authorList>
            <person name="Hellsten U."/>
            <person name="Grimwood J."/>
            <person name="Chapman J.A."/>
            <person name="Shapiro H."/>
            <person name="Aerts A."/>
            <person name="Otillar R.P."/>
            <person name="Terry A.Y."/>
            <person name="Boore J.L."/>
            <person name="Simakov O."/>
            <person name="Marletaz F."/>
            <person name="Cho S.-J."/>
            <person name="Edsinger-Gonzales E."/>
            <person name="Havlak P."/>
            <person name="Kuo D.-H."/>
            <person name="Larsson T."/>
            <person name="Lv J."/>
            <person name="Arendt D."/>
            <person name="Savage R."/>
            <person name="Osoegawa K."/>
            <person name="de Jong P."/>
            <person name="Lindberg D.R."/>
            <person name="Seaver E.C."/>
            <person name="Weisblat D.A."/>
            <person name="Putnam N.H."/>
            <person name="Grigoriev I.V."/>
            <person name="Rokhsar D.S."/>
        </authorList>
    </citation>
    <scope>NUCLEOTIDE SEQUENCE</scope>
    <source>
        <strain evidence="3">I ESC-2004</strain>
    </source>
</reference>
<dbReference type="EMBL" id="AMQN01014741">
    <property type="status" value="NOT_ANNOTATED_CDS"/>
    <property type="molecule type" value="Genomic_DNA"/>
</dbReference>
<gene>
    <name evidence="1" type="ORF">CAPTEDRAFT_202654</name>
</gene>
<dbReference type="HOGENOM" id="CLU_1338702_0_0_1"/>
<dbReference type="InterPro" id="IPR032675">
    <property type="entry name" value="LRR_dom_sf"/>
</dbReference>
<reference evidence="1 3" key="2">
    <citation type="journal article" date="2013" name="Nature">
        <title>Insights into bilaterian evolution from three spiralian genomes.</title>
        <authorList>
            <person name="Simakov O."/>
            <person name="Marletaz F."/>
            <person name="Cho S.J."/>
            <person name="Edsinger-Gonzales E."/>
            <person name="Havlak P."/>
            <person name="Hellsten U."/>
            <person name="Kuo D.H."/>
            <person name="Larsson T."/>
            <person name="Lv J."/>
            <person name="Arendt D."/>
            <person name="Savage R."/>
            <person name="Osoegawa K."/>
            <person name="de Jong P."/>
            <person name="Grimwood J."/>
            <person name="Chapman J.A."/>
            <person name="Shapiro H."/>
            <person name="Aerts A."/>
            <person name="Otillar R.P."/>
            <person name="Terry A.Y."/>
            <person name="Boore J.L."/>
            <person name="Grigoriev I.V."/>
            <person name="Lindberg D.R."/>
            <person name="Seaver E.C."/>
            <person name="Weisblat D.A."/>
            <person name="Putnam N.H."/>
            <person name="Rokhsar D.S."/>
        </authorList>
    </citation>
    <scope>NUCLEOTIDE SEQUENCE</scope>
    <source>
        <strain evidence="1 3">I ESC-2004</strain>
    </source>
</reference>
<dbReference type="EMBL" id="KB311222">
    <property type="protein sequence ID" value="ELT89729.1"/>
    <property type="molecule type" value="Genomic_DNA"/>
</dbReference>
<sequence>MQVAIVRNEKSLKGRHSQAQNCSDYITTQILESELNDNQIALLSDVLRPWRNLQELNIYFDKDVSVAECLLRKLFEAIAGCHRLQILRFEYLEIGDSVVPSVCRMLESLNQLRQFTSENQRDKSLTEEGFKQLEPILKRNELDTVVRSHLVQYLPVKTISEAVSIVLGNRFQFRQVEWTVSTNPKLSWFQPAKYTLMEYLKRKCG</sequence>
<name>R7T7X0_CAPTE</name>
<accession>R7T7X0</accession>
<evidence type="ECO:0000313" key="2">
    <source>
        <dbReference type="EnsemblMetazoa" id="CapteP202654"/>
    </source>
</evidence>
<proteinExistence type="predicted"/>
<dbReference type="EMBL" id="AMQN01014740">
    <property type="status" value="NOT_ANNOTATED_CDS"/>
    <property type="molecule type" value="Genomic_DNA"/>
</dbReference>
<dbReference type="EMBL" id="AMQN01014742">
    <property type="status" value="NOT_ANNOTATED_CDS"/>
    <property type="molecule type" value="Genomic_DNA"/>
</dbReference>
<keyword evidence="3" id="KW-1185">Reference proteome</keyword>